<evidence type="ECO:0000313" key="1">
    <source>
        <dbReference type="EMBL" id="QYD29114.1"/>
    </source>
</evidence>
<dbReference type="EMBL" id="CP080107">
    <property type="protein sequence ID" value="QYD29114.1"/>
    <property type="molecule type" value="Genomic_DNA"/>
</dbReference>
<protein>
    <submittedName>
        <fullName evidence="1">Uncharacterized protein</fullName>
    </submittedName>
</protein>
<accession>A0AAQ0EVI2</accession>
<dbReference type="AlphaFoldDB" id="A0AAQ0EVI2"/>
<dbReference type="Proteomes" id="UP000826990">
    <property type="component" value="Chromosome"/>
</dbReference>
<gene>
    <name evidence="1" type="ORF">KZX48_13710</name>
</gene>
<sequence>MIDACVLKQQGRKSLRDSYKYFDQ</sequence>
<name>A0AAQ0EVI2_ENTAS</name>
<evidence type="ECO:0000313" key="2">
    <source>
        <dbReference type="Proteomes" id="UP000826990"/>
    </source>
</evidence>
<dbReference type="RefSeq" id="WP_112778127.1">
    <property type="nucleotide sequence ID" value="NZ_CP080107.1"/>
</dbReference>
<proteinExistence type="predicted"/>
<organism evidence="1 2">
    <name type="scientific">Enterobacter asburiae</name>
    <dbReference type="NCBI Taxonomy" id="61645"/>
    <lineage>
        <taxon>Bacteria</taxon>
        <taxon>Pseudomonadati</taxon>
        <taxon>Pseudomonadota</taxon>
        <taxon>Gammaproteobacteria</taxon>
        <taxon>Enterobacterales</taxon>
        <taxon>Enterobacteriaceae</taxon>
        <taxon>Enterobacter</taxon>
        <taxon>Enterobacter cloacae complex</taxon>
    </lineage>
</organism>
<reference evidence="1" key="1">
    <citation type="submission" date="2021-07" db="EMBL/GenBank/DDBJ databases">
        <title>Characterization of Emerging Pathogens Carrying KPC-2 Gene in IncP-6 Plasmids Isolated from Urban Sewage in Argentina.</title>
        <authorList>
            <person name="Ghiglione B."/>
            <person name="Haim M.S."/>
            <person name="Dropa M."/>
        </authorList>
    </citation>
    <scope>NUCLEOTIDE SEQUENCE</scope>
    <source>
        <strain evidence="1">WW-19C</strain>
    </source>
</reference>